<dbReference type="Proteomes" id="UP000007382">
    <property type="component" value="Chromosome"/>
</dbReference>
<dbReference type="SUPFAM" id="SSF52540">
    <property type="entry name" value="P-loop containing nucleoside triphosphate hydrolases"/>
    <property type="match status" value="2"/>
</dbReference>
<reference evidence="6" key="2">
    <citation type="submission" date="2012-03" db="EMBL/GenBank/DDBJ databases">
        <title>The complete genome sequence of the pioneer microbe on fresh volcanic deposit, Leptospirillum ferrooxidans strain C2-3.</title>
        <authorList>
            <person name="Fujimura R."/>
            <person name="Sato Y."/>
            <person name="Nishizawa T."/>
            <person name="Nanba K."/>
            <person name="Oshima K."/>
            <person name="Hattori M."/>
            <person name="Kamijo T."/>
            <person name="Ohta H."/>
        </authorList>
    </citation>
    <scope>NUCLEOTIDE SEQUENCE [LARGE SCALE GENOMIC DNA]</scope>
    <source>
        <strain evidence="6">C2-3</strain>
    </source>
</reference>
<feature type="domain" description="AAA+ ATPase" evidence="4">
    <location>
        <begin position="8"/>
        <end position="231"/>
    </location>
</feature>
<dbReference type="Gene3D" id="3.40.50.300">
    <property type="entry name" value="P-loop containing nucleotide triphosphate hydrolases"/>
    <property type="match status" value="2"/>
</dbReference>
<name>I0IKM2_LEPFC</name>
<accession>I0IKM2</accession>
<evidence type="ECO:0000313" key="5">
    <source>
        <dbReference type="EMBL" id="BAM05821.1"/>
    </source>
</evidence>
<protein>
    <recommendedName>
        <fullName evidence="3">arsenite-transporting ATPase</fullName>
        <ecNumber evidence="3">7.3.2.7</ecNumber>
    </recommendedName>
</protein>
<dbReference type="PANTHER" id="PTHR10803">
    <property type="entry name" value="ARSENICAL PUMP-DRIVING ATPASE ARSENITE-TRANSLOCATING ATPASE"/>
    <property type="match status" value="1"/>
</dbReference>
<evidence type="ECO:0000256" key="3">
    <source>
        <dbReference type="ARBA" id="ARBA00066752"/>
    </source>
</evidence>
<dbReference type="NCBIfam" id="TIGR04291">
    <property type="entry name" value="arsen_driv_ArsA"/>
    <property type="match status" value="1"/>
</dbReference>
<dbReference type="GO" id="GO:0015446">
    <property type="term" value="F:ATPase-coupled arsenite transmembrane transporter activity"/>
    <property type="evidence" value="ECO:0007669"/>
    <property type="project" value="UniProtKB-EC"/>
</dbReference>
<dbReference type="STRING" id="1162668.LFE_0092"/>
<dbReference type="InterPro" id="IPR016300">
    <property type="entry name" value="ATPase_ArsA/GET3"/>
</dbReference>
<proteinExistence type="inferred from homology"/>
<dbReference type="KEGG" id="lfc:LFE_0092"/>
<dbReference type="NCBIfam" id="TIGR00345">
    <property type="entry name" value="GET3_arsA_TRC40"/>
    <property type="match status" value="1"/>
</dbReference>
<dbReference type="PIRSF" id="PIRSF001327">
    <property type="entry name" value="Arsenical_pump-driving_ATPase"/>
    <property type="match status" value="1"/>
</dbReference>
<dbReference type="EMBL" id="AP012342">
    <property type="protein sequence ID" value="BAM05821.1"/>
    <property type="molecule type" value="Genomic_DNA"/>
</dbReference>
<gene>
    <name evidence="5" type="ordered locus">LFE_0092</name>
</gene>
<dbReference type="InterPro" id="IPR027417">
    <property type="entry name" value="P-loop_NTPase"/>
</dbReference>
<dbReference type="Pfam" id="PF02374">
    <property type="entry name" value="ArsA_ATPase"/>
    <property type="match status" value="2"/>
</dbReference>
<dbReference type="InterPro" id="IPR027541">
    <property type="entry name" value="Ars_ATPase"/>
</dbReference>
<sequence>MMKFLEHPPAVFFFTGKGGVGKTSLSCATAVYLAGLGKRVLLVSTDPASNIGQVFGQKIGNRITALTDVDGLFALEIDPVDSARKVRERVVGPVRGVLPDDVVRAIEEQLSGACTVEIAAFGEFTELLTDGKVLSDFDHILFDTAPTGHTIRLLSLPGAWSHFISDNPQGASCLGPLSGLEQQKGQYEKAVKILSDPSKTRLVLVARGQRSSLQEALRTVSELRLEGLSGSYLVINGLLPESEVKNDPLALAIYQSEQRTVGEMEAFFSGFKVDRLPLKGYNVVGVGHLKEFFSPGGGSSEENIDKIQNQPDSLPSEWVEGLESLVDGLSKDGHGLVMMVGKGGVGKTTMAASIAVSLSLRGFPVHLTTTDPAAHLLRTLPDAPPNLTVSRIDPEVETEKYRQLVLKERGQGLDREGLLMLEEDLRSPCTEEIAVFQAFSSVIEESDRKFVVVDTAPTGHTLLLLDATGAYHHEVSRHIKEGDESTTPMMRLQNPEKTKIIVVSLLETTPLLEALSLEADLFRAGIRTWAWIFNNCLSVSGTRSPLLRERAQAEALLYDESRKMIKKPVVVVGMQDSEPIGAVKLQGLSEGNGSFSRT</sequence>
<reference evidence="5 6" key="1">
    <citation type="journal article" date="2012" name="J. Bacteriol.">
        <title>Complete Genome Sequence of Leptospirillum ferrooxidans Strain C2-3, Isolated from a Fresh Volcanic Ash Deposit on the Island of Miyake, Japan.</title>
        <authorList>
            <person name="Fujimura R."/>
            <person name="Sato Y."/>
            <person name="Nishizawa T."/>
            <person name="Oshima K."/>
            <person name="Kim S.-W."/>
            <person name="Hattori M."/>
            <person name="Kamijo T."/>
            <person name="Ohta H."/>
        </authorList>
    </citation>
    <scope>NUCLEOTIDE SEQUENCE [LARGE SCALE GENOMIC DNA]</scope>
    <source>
        <strain evidence="5 6">C2-3</strain>
    </source>
</reference>
<dbReference type="InterPro" id="IPR003593">
    <property type="entry name" value="AAA+_ATPase"/>
</dbReference>
<evidence type="ECO:0000259" key="4">
    <source>
        <dbReference type="SMART" id="SM00382"/>
    </source>
</evidence>
<keyword evidence="6" id="KW-1185">Reference proteome</keyword>
<comment type="catalytic activity">
    <reaction evidence="2">
        <text>arsenite(in) + ATP + H2O = arsenite(out) + ADP + phosphate + H(+)</text>
        <dbReference type="Rhea" id="RHEA:11348"/>
        <dbReference type="ChEBI" id="CHEBI:15377"/>
        <dbReference type="ChEBI" id="CHEBI:15378"/>
        <dbReference type="ChEBI" id="CHEBI:29242"/>
        <dbReference type="ChEBI" id="CHEBI:30616"/>
        <dbReference type="ChEBI" id="CHEBI:43474"/>
        <dbReference type="ChEBI" id="CHEBI:456216"/>
        <dbReference type="EC" id="7.3.2.7"/>
    </reaction>
</comment>
<evidence type="ECO:0000256" key="2">
    <source>
        <dbReference type="ARBA" id="ARBA00052296"/>
    </source>
</evidence>
<dbReference type="EC" id="7.3.2.7" evidence="3"/>
<dbReference type="PATRIC" id="fig|1162668.3.peg.108"/>
<dbReference type="InterPro" id="IPR025723">
    <property type="entry name" value="ArsA/GET3_ATPase-like"/>
</dbReference>
<dbReference type="GO" id="GO:0016887">
    <property type="term" value="F:ATP hydrolysis activity"/>
    <property type="evidence" value="ECO:0007669"/>
    <property type="project" value="InterPro"/>
</dbReference>
<evidence type="ECO:0000313" key="6">
    <source>
        <dbReference type="Proteomes" id="UP000007382"/>
    </source>
</evidence>
<evidence type="ECO:0000256" key="1">
    <source>
        <dbReference type="ARBA" id="ARBA00011040"/>
    </source>
</evidence>
<dbReference type="HOGENOM" id="CLU_021619_0_0_0"/>
<feature type="domain" description="AAA+ ATPase" evidence="4">
    <location>
        <begin position="333"/>
        <end position="527"/>
    </location>
</feature>
<dbReference type="AlphaFoldDB" id="I0IKM2"/>
<dbReference type="CDD" id="cd02035">
    <property type="entry name" value="ArsA"/>
    <property type="match status" value="2"/>
</dbReference>
<comment type="similarity">
    <text evidence="1">Belongs to the arsA ATPase family.</text>
</comment>
<dbReference type="PANTHER" id="PTHR10803:SF3">
    <property type="entry name" value="ATPASE GET3"/>
    <property type="match status" value="1"/>
</dbReference>
<dbReference type="SMART" id="SM00382">
    <property type="entry name" value="AAA"/>
    <property type="match status" value="2"/>
</dbReference>
<organism evidence="5 6">
    <name type="scientific">Leptospirillum ferrooxidans (strain C2-3)</name>
    <dbReference type="NCBI Taxonomy" id="1162668"/>
    <lineage>
        <taxon>Bacteria</taxon>
        <taxon>Pseudomonadati</taxon>
        <taxon>Nitrospirota</taxon>
        <taxon>Nitrospiria</taxon>
        <taxon>Nitrospirales</taxon>
        <taxon>Nitrospiraceae</taxon>
        <taxon>Leptospirillum</taxon>
    </lineage>
</organism>
<dbReference type="eggNOG" id="COG0003">
    <property type="taxonomic scope" value="Bacteria"/>
</dbReference>
<dbReference type="GO" id="GO:0005524">
    <property type="term" value="F:ATP binding"/>
    <property type="evidence" value="ECO:0007669"/>
    <property type="project" value="InterPro"/>
</dbReference>